<name>A0ABZ0HY75_9HYPH</name>
<evidence type="ECO:0000256" key="2">
    <source>
        <dbReference type="SAM" id="Phobius"/>
    </source>
</evidence>
<sequence>MEDPTRDPEASSALSGGRRATETFGVRGTQGASALKRAMRRARLDEAERTEAIAELRAAEIARLEMLQDALDPLLAEIPPNIDLFDVAIMPGAHPRLFIDMIGFVEIAPDRRSYRFVQDTRHGRIALAESENIDKIIDAITDYMAHRLLEREKALASDIRLGQAARLRRAVAGSDRRSAEPAPKWRPSRGEEALSRGVLAILSFLIEVLGSAAFFMLLAIGGWYAWRLFAAWGATAH</sequence>
<protein>
    <submittedName>
        <fullName evidence="3">Uncharacterized protein</fullName>
    </submittedName>
</protein>
<accession>A0ABZ0HY75</accession>
<evidence type="ECO:0000256" key="1">
    <source>
        <dbReference type="SAM" id="MobiDB-lite"/>
    </source>
</evidence>
<keyword evidence="2" id="KW-0812">Transmembrane</keyword>
<proteinExistence type="predicted"/>
<keyword evidence="2" id="KW-1133">Transmembrane helix</keyword>
<evidence type="ECO:0000313" key="3">
    <source>
        <dbReference type="EMBL" id="WOJ91305.1"/>
    </source>
</evidence>
<evidence type="ECO:0000313" key="4">
    <source>
        <dbReference type="Proteomes" id="UP001626536"/>
    </source>
</evidence>
<keyword evidence="4" id="KW-1185">Reference proteome</keyword>
<reference evidence="3 4" key="1">
    <citation type="submission" date="2023-10" db="EMBL/GenBank/DDBJ databases">
        <title>Novel methanotroph of the genus Methylocapsa from a subarctic wetland.</title>
        <authorList>
            <person name="Belova S.E."/>
            <person name="Oshkin I.Y."/>
            <person name="Miroshnikov K."/>
            <person name="Dedysh S.N."/>
        </authorList>
    </citation>
    <scope>NUCLEOTIDE SEQUENCE [LARGE SCALE GENOMIC DNA]</scope>
    <source>
        <strain evidence="3 4">RX1</strain>
    </source>
</reference>
<keyword evidence="2" id="KW-0472">Membrane</keyword>
<dbReference type="EMBL" id="CP136862">
    <property type="protein sequence ID" value="WOJ91305.1"/>
    <property type="molecule type" value="Genomic_DNA"/>
</dbReference>
<feature type="transmembrane region" description="Helical" evidence="2">
    <location>
        <begin position="198"/>
        <end position="226"/>
    </location>
</feature>
<dbReference type="RefSeq" id="WP_407340901.1">
    <property type="nucleotide sequence ID" value="NZ_CP136862.1"/>
</dbReference>
<organism evidence="3 4">
    <name type="scientific">Methylocapsa polymorpha</name>
    <dbReference type="NCBI Taxonomy" id="3080828"/>
    <lineage>
        <taxon>Bacteria</taxon>
        <taxon>Pseudomonadati</taxon>
        <taxon>Pseudomonadota</taxon>
        <taxon>Alphaproteobacteria</taxon>
        <taxon>Hyphomicrobiales</taxon>
        <taxon>Beijerinckiaceae</taxon>
        <taxon>Methylocapsa</taxon>
    </lineage>
</organism>
<gene>
    <name evidence="3" type="ORF">RZS28_08650</name>
</gene>
<dbReference type="Proteomes" id="UP001626536">
    <property type="component" value="Chromosome"/>
</dbReference>
<feature type="region of interest" description="Disordered" evidence="1">
    <location>
        <begin position="1"/>
        <end position="29"/>
    </location>
</feature>